<proteinExistence type="predicted"/>
<sequence>MTMTAICSPSAESCPVRTAYERPVGASVFFWTSWMSTFCSGIISWSER</sequence>
<accession>A0A177I1C3</accession>
<dbReference type="EMBL" id="LOHS01000001">
    <property type="protein sequence ID" value="OAH16619.1"/>
    <property type="molecule type" value="Genomic_DNA"/>
</dbReference>
<dbReference type="Proteomes" id="UP000077381">
    <property type="component" value="Unassembled WGS sequence"/>
</dbReference>
<evidence type="ECO:0000313" key="2">
    <source>
        <dbReference type="Proteomes" id="UP000077381"/>
    </source>
</evidence>
<protein>
    <submittedName>
        <fullName evidence="1">Uncharacterized protein</fullName>
    </submittedName>
</protein>
<reference evidence="1 2" key="1">
    <citation type="submission" date="2015-12" db="EMBL/GenBank/DDBJ databases">
        <title>Genome sequence of Streptomyces sp. G25.</title>
        <authorList>
            <person name="Poehlein A."/>
            <person name="Roettig A."/>
            <person name="Hiessl S."/>
            <person name="Hauschild P."/>
            <person name="Schauer J."/>
            <person name="Madkour M.H."/>
            <person name="Al-Ansari A.M."/>
            <person name="Almakishah N.H."/>
            <person name="Steinbuechel A."/>
            <person name="Daniel R."/>
        </authorList>
    </citation>
    <scope>NUCLEOTIDE SEQUENCE [LARGE SCALE GENOMIC DNA]</scope>
    <source>
        <strain evidence="2">G25(2015)</strain>
    </source>
</reference>
<gene>
    <name evidence="1" type="ORF">STSP_00010</name>
</gene>
<comment type="caution">
    <text evidence="1">The sequence shown here is derived from an EMBL/GenBank/DDBJ whole genome shotgun (WGS) entry which is preliminary data.</text>
</comment>
<dbReference type="STRING" id="1716141.STSP_00010"/>
<organism evidence="1 2">
    <name type="scientific">Streptomyces jeddahensis</name>
    <dbReference type="NCBI Taxonomy" id="1716141"/>
    <lineage>
        <taxon>Bacteria</taxon>
        <taxon>Bacillati</taxon>
        <taxon>Actinomycetota</taxon>
        <taxon>Actinomycetes</taxon>
        <taxon>Kitasatosporales</taxon>
        <taxon>Streptomycetaceae</taxon>
        <taxon>Streptomyces</taxon>
    </lineage>
</organism>
<evidence type="ECO:0000313" key="1">
    <source>
        <dbReference type="EMBL" id="OAH16619.1"/>
    </source>
</evidence>
<dbReference type="AlphaFoldDB" id="A0A177I1C3"/>
<name>A0A177I1C3_9ACTN</name>
<keyword evidence="2" id="KW-1185">Reference proteome</keyword>